<dbReference type="EMBL" id="FLUQ01000001">
    <property type="protein sequence ID" value="SBV99395.1"/>
    <property type="molecule type" value="Genomic_DNA"/>
</dbReference>
<sequence>MSTPTPSPKKLNTDLFGGFILLGMAAFFHFQMDPDFSPLAAYFPEHLIIGLVVLGVALLIKAYVRPVYMDSFVHKLNAPVVFTIIVALAWAVLMIWIGFIITSLAAIFLILWRLEPKAGRTPKRLAMFAAIAAIEVGVIHVVFVILLQVTMPVGRLWG</sequence>
<dbReference type="Pfam" id="PF07331">
    <property type="entry name" value="TctB"/>
    <property type="match status" value="1"/>
</dbReference>
<feature type="domain" description="DUF1468" evidence="2">
    <location>
        <begin position="18"/>
        <end position="152"/>
    </location>
</feature>
<keyword evidence="1" id="KW-1133">Transmembrane helix</keyword>
<keyword evidence="1" id="KW-0812">Transmembrane</keyword>
<gene>
    <name evidence="3" type="ORF">KL86DPRO_11581</name>
</gene>
<feature type="transmembrane region" description="Helical" evidence="1">
    <location>
        <begin position="80"/>
        <end position="113"/>
    </location>
</feature>
<dbReference type="AlphaFoldDB" id="A0A212JJE7"/>
<feature type="transmembrane region" description="Helical" evidence="1">
    <location>
        <begin position="39"/>
        <end position="60"/>
    </location>
</feature>
<name>A0A212JJE7_9DELT</name>
<feature type="transmembrane region" description="Helical" evidence="1">
    <location>
        <begin position="125"/>
        <end position="149"/>
    </location>
</feature>
<reference evidence="3" key="1">
    <citation type="submission" date="2016-04" db="EMBL/GenBank/DDBJ databases">
        <authorList>
            <person name="Evans L.H."/>
            <person name="Alamgir A."/>
            <person name="Owens N."/>
            <person name="Weber N.D."/>
            <person name="Virtaneva K."/>
            <person name="Barbian K."/>
            <person name="Babar A."/>
            <person name="Rosenke K."/>
        </authorList>
    </citation>
    <scope>NUCLEOTIDE SEQUENCE</scope>
    <source>
        <strain evidence="3">86</strain>
    </source>
</reference>
<feature type="transmembrane region" description="Helical" evidence="1">
    <location>
        <begin position="15"/>
        <end position="32"/>
    </location>
</feature>
<evidence type="ECO:0000259" key="2">
    <source>
        <dbReference type="Pfam" id="PF07331"/>
    </source>
</evidence>
<keyword evidence="1" id="KW-0472">Membrane</keyword>
<organism evidence="3">
    <name type="scientific">uncultured delta proteobacterium</name>
    <dbReference type="NCBI Taxonomy" id="34034"/>
    <lineage>
        <taxon>Bacteria</taxon>
        <taxon>Deltaproteobacteria</taxon>
        <taxon>environmental samples</taxon>
    </lineage>
</organism>
<dbReference type="InterPro" id="IPR009936">
    <property type="entry name" value="DUF1468"/>
</dbReference>
<accession>A0A212JJE7</accession>
<evidence type="ECO:0000256" key="1">
    <source>
        <dbReference type="SAM" id="Phobius"/>
    </source>
</evidence>
<proteinExistence type="predicted"/>
<evidence type="ECO:0000313" key="3">
    <source>
        <dbReference type="EMBL" id="SBV99395.1"/>
    </source>
</evidence>
<protein>
    <recommendedName>
        <fullName evidence="2">DUF1468 domain-containing protein</fullName>
    </recommendedName>
</protein>